<dbReference type="EMBL" id="AZGY01000007">
    <property type="protein sequence ID" value="KZZ96553.1"/>
    <property type="molecule type" value="Genomic_DNA"/>
</dbReference>
<gene>
    <name evidence="2" type="ORF">AAL_03782</name>
</gene>
<feature type="compositionally biased region" description="Basic and acidic residues" evidence="1">
    <location>
        <begin position="221"/>
        <end position="238"/>
    </location>
</feature>
<reference evidence="2 3" key="1">
    <citation type="journal article" date="2016" name="Genome Biol. Evol.">
        <title>Divergent and convergent evolution of fungal pathogenicity.</title>
        <authorList>
            <person name="Shang Y."/>
            <person name="Xiao G."/>
            <person name="Zheng P."/>
            <person name="Cen K."/>
            <person name="Zhan S."/>
            <person name="Wang C."/>
        </authorList>
    </citation>
    <scope>NUCLEOTIDE SEQUENCE [LARGE SCALE GENOMIC DNA]</scope>
    <source>
        <strain evidence="2 3">RCEF 2490</strain>
    </source>
</reference>
<feature type="compositionally biased region" description="Basic residues" evidence="1">
    <location>
        <begin position="211"/>
        <end position="220"/>
    </location>
</feature>
<feature type="compositionally biased region" description="Pro residues" evidence="1">
    <location>
        <begin position="74"/>
        <end position="85"/>
    </location>
</feature>
<feature type="compositionally biased region" description="Basic and acidic residues" evidence="1">
    <location>
        <begin position="54"/>
        <end position="71"/>
    </location>
</feature>
<feature type="compositionally biased region" description="Basic and acidic residues" evidence="1">
    <location>
        <begin position="248"/>
        <end position="265"/>
    </location>
</feature>
<name>A0A162IPU7_9HYPO</name>
<comment type="caution">
    <text evidence="2">The sequence shown here is derived from an EMBL/GenBank/DDBJ whole genome shotgun (WGS) entry which is preliminary data.</text>
</comment>
<dbReference type="Proteomes" id="UP000078544">
    <property type="component" value="Unassembled WGS sequence"/>
</dbReference>
<evidence type="ECO:0000313" key="3">
    <source>
        <dbReference type="Proteomes" id="UP000078544"/>
    </source>
</evidence>
<evidence type="ECO:0000313" key="2">
    <source>
        <dbReference type="EMBL" id="KZZ96553.1"/>
    </source>
</evidence>
<feature type="region of interest" description="Disordered" evidence="1">
    <location>
        <begin position="160"/>
        <end position="265"/>
    </location>
</feature>
<evidence type="ECO:0000256" key="1">
    <source>
        <dbReference type="SAM" id="MobiDB-lite"/>
    </source>
</evidence>
<sequence>MMHAQSALSLCAKHSWRHVQDACLFEIEELILLHRHLEATLRAERKPTFLTPADRLDKTSGFKHSGRDTSPRIRSPPPPTNPPLPKTSVSSRLRLHLSSLCRAAGPATAPSKAHAQDKGQPHQRDEDVRAPAALVVGRPGRGRRQAALSLQRVVHAAQARKVGQQQRPLHDAPDGQVARVARDQRRQHRHGQRQPARLVEEEDGVGVEARPRRHGAHRQLGRREVEVHAVQRNHRVDILEEEGVEGGDDGRRGHDDDWAGDKVRN</sequence>
<organism evidence="2 3">
    <name type="scientific">Moelleriella libera RCEF 2490</name>
    <dbReference type="NCBI Taxonomy" id="1081109"/>
    <lineage>
        <taxon>Eukaryota</taxon>
        <taxon>Fungi</taxon>
        <taxon>Dikarya</taxon>
        <taxon>Ascomycota</taxon>
        <taxon>Pezizomycotina</taxon>
        <taxon>Sordariomycetes</taxon>
        <taxon>Hypocreomycetidae</taxon>
        <taxon>Hypocreales</taxon>
        <taxon>Clavicipitaceae</taxon>
        <taxon>Moelleriella</taxon>
    </lineage>
</organism>
<keyword evidence="3" id="KW-1185">Reference proteome</keyword>
<feature type="region of interest" description="Disordered" evidence="1">
    <location>
        <begin position="52"/>
        <end position="91"/>
    </location>
</feature>
<feature type="region of interest" description="Disordered" evidence="1">
    <location>
        <begin position="104"/>
        <end position="131"/>
    </location>
</feature>
<proteinExistence type="predicted"/>
<feature type="compositionally biased region" description="Basic and acidic residues" evidence="1">
    <location>
        <begin position="114"/>
        <end position="129"/>
    </location>
</feature>
<dbReference type="AlphaFoldDB" id="A0A162IPU7"/>
<protein>
    <submittedName>
        <fullName evidence="2">Uncharacterized protein</fullName>
    </submittedName>
</protein>
<accession>A0A162IPU7</accession>